<feature type="transmembrane region" description="Helical" evidence="1">
    <location>
        <begin position="118"/>
        <end position="137"/>
    </location>
</feature>
<proteinExistence type="predicted"/>
<sequence length="194" mass="20809">MSIIAPTAPRNSSEPDLAAKPLSHWATWTLVLLRVSTGFIFLWAFLDKAFGLGYSATSAKAWINGGSPTNGFLKSVDVGPLQSTFHSIAGTWWADTLFMLGLLVVGVALILGIGLRLAAAVGILLMALMWIAEYPVARFNVAGEPTGSSNPLVDYHFLYAVALLVVAATNAGNMWGLGARWAKMSFVLKNAWLR</sequence>
<feature type="transmembrane region" description="Helical" evidence="1">
    <location>
        <begin position="157"/>
        <end position="177"/>
    </location>
</feature>
<dbReference type="RefSeq" id="WP_124799084.1">
    <property type="nucleotide sequence ID" value="NZ_CP034170.1"/>
</dbReference>
<evidence type="ECO:0000313" key="2">
    <source>
        <dbReference type="EMBL" id="AZI58175.1"/>
    </source>
</evidence>
<keyword evidence="3" id="KW-1185">Reference proteome</keyword>
<reference evidence="2 3" key="2">
    <citation type="submission" date="2018-12" db="EMBL/GenBank/DDBJ databases">
        <title>Nakamurella antarcticus sp. nov., isolated from Antarctica South Shetland Islands soil.</title>
        <authorList>
            <person name="Peng F."/>
        </authorList>
    </citation>
    <scope>NUCLEOTIDE SEQUENCE [LARGE SCALE GENOMIC DNA]</scope>
    <source>
        <strain evidence="2 3">S14-144</strain>
    </source>
</reference>
<dbReference type="Proteomes" id="UP000268084">
    <property type="component" value="Chromosome"/>
</dbReference>
<keyword evidence="1" id="KW-0812">Transmembrane</keyword>
<organism evidence="2 3">
    <name type="scientific">Nakamurella antarctica</name>
    <dbReference type="NCBI Taxonomy" id="1902245"/>
    <lineage>
        <taxon>Bacteria</taxon>
        <taxon>Bacillati</taxon>
        <taxon>Actinomycetota</taxon>
        <taxon>Actinomycetes</taxon>
        <taxon>Nakamurellales</taxon>
        <taxon>Nakamurellaceae</taxon>
        <taxon>Nakamurella</taxon>
    </lineage>
</organism>
<reference evidence="2 3" key="1">
    <citation type="submission" date="2018-11" db="EMBL/GenBank/DDBJ databases">
        <authorList>
            <person name="Da X."/>
        </authorList>
    </citation>
    <scope>NUCLEOTIDE SEQUENCE [LARGE SCALE GENOMIC DNA]</scope>
    <source>
        <strain evidence="2 3">S14-144</strain>
    </source>
</reference>
<evidence type="ECO:0000256" key="1">
    <source>
        <dbReference type="SAM" id="Phobius"/>
    </source>
</evidence>
<feature type="transmembrane region" description="Helical" evidence="1">
    <location>
        <begin position="92"/>
        <end position="111"/>
    </location>
</feature>
<protein>
    <submittedName>
        <fullName evidence="2">DoxX family membrane protein</fullName>
    </submittedName>
</protein>
<name>A0A3G8ZN03_9ACTN</name>
<evidence type="ECO:0000313" key="3">
    <source>
        <dbReference type="Proteomes" id="UP000268084"/>
    </source>
</evidence>
<keyword evidence="1" id="KW-0472">Membrane</keyword>
<gene>
    <name evidence="2" type="ORF">EH165_08505</name>
</gene>
<feature type="transmembrane region" description="Helical" evidence="1">
    <location>
        <begin position="25"/>
        <end position="46"/>
    </location>
</feature>
<accession>A0A3G8ZN03</accession>
<keyword evidence="1" id="KW-1133">Transmembrane helix</keyword>
<dbReference type="KEGG" id="nak:EH165_08505"/>
<dbReference type="AlphaFoldDB" id="A0A3G8ZN03"/>
<dbReference type="OrthoDB" id="3253635at2"/>
<dbReference type="EMBL" id="CP034170">
    <property type="protein sequence ID" value="AZI58175.1"/>
    <property type="molecule type" value="Genomic_DNA"/>
</dbReference>